<dbReference type="InterPro" id="IPR001296">
    <property type="entry name" value="Glyco_trans_1"/>
</dbReference>
<dbReference type="Pfam" id="PF13439">
    <property type="entry name" value="Glyco_transf_4"/>
    <property type="match status" value="1"/>
</dbReference>
<dbReference type="RefSeq" id="WP_373407120.1">
    <property type="nucleotide sequence ID" value="NZ_JBCFQL010000013.1"/>
</dbReference>
<proteinExistence type="predicted"/>
<organism evidence="3 4">
    <name type="scientific">Flavobacterium zubiriense</name>
    <dbReference type="NCBI Taxonomy" id="3138075"/>
    <lineage>
        <taxon>Bacteria</taxon>
        <taxon>Pseudomonadati</taxon>
        <taxon>Bacteroidota</taxon>
        <taxon>Flavobacteriia</taxon>
        <taxon>Flavobacteriales</taxon>
        <taxon>Flavobacteriaceae</taxon>
        <taxon>Flavobacterium</taxon>
    </lineage>
</organism>
<keyword evidence="4" id="KW-1185">Reference proteome</keyword>
<evidence type="ECO:0000313" key="3">
    <source>
        <dbReference type="EMBL" id="MFA9192164.1"/>
    </source>
</evidence>
<dbReference type="Proteomes" id="UP001574169">
    <property type="component" value="Unassembled WGS sequence"/>
</dbReference>
<name>A0ABV4TDW6_9FLAO</name>
<dbReference type="EC" id="2.4.-.-" evidence="3"/>
<dbReference type="Pfam" id="PF00534">
    <property type="entry name" value="Glycos_transf_1"/>
    <property type="match status" value="1"/>
</dbReference>
<keyword evidence="3" id="KW-0328">Glycosyltransferase</keyword>
<feature type="domain" description="Glycosyl transferase family 1" evidence="1">
    <location>
        <begin position="180"/>
        <end position="346"/>
    </location>
</feature>
<evidence type="ECO:0000259" key="1">
    <source>
        <dbReference type="Pfam" id="PF00534"/>
    </source>
</evidence>
<dbReference type="Gene3D" id="3.40.50.2000">
    <property type="entry name" value="Glycogen Phosphorylase B"/>
    <property type="match status" value="2"/>
</dbReference>
<evidence type="ECO:0000259" key="2">
    <source>
        <dbReference type="Pfam" id="PF13439"/>
    </source>
</evidence>
<dbReference type="CDD" id="cd03801">
    <property type="entry name" value="GT4_PimA-like"/>
    <property type="match status" value="1"/>
</dbReference>
<dbReference type="GO" id="GO:0016757">
    <property type="term" value="F:glycosyltransferase activity"/>
    <property type="evidence" value="ECO:0007669"/>
    <property type="project" value="UniProtKB-KW"/>
</dbReference>
<sequence>MSIKILNVTSIKELRGGDAQMYTVYNLLKNKNDLKQYILCPENSVLAKICKEDNVNCFTYKKNKFKLLNLTFAIIKICKKESIDILHIHDSSALNSGLIAKKFINKSVSLILSRKRNNKIKDKFLNRYKYSHPNIKKIICVSKAVEAIFENIIPNKERLLTIYDSIDVEKFTSKNSQNLLHKEFDFTPDTKIIGNIAGLTNQKDIYTFIDTAKKIKSKNNFTFPVKFIVVGDGPLKKDLIDYANINDLQEDLFFTGYRSNIADLLPEFNIFLITAITEGLPLTIYEAFASKIPVVATKAGGIPEIIINNETGFVTELKNSDGLSDLVIELLKNPDLEEKIKTNAYKLVKENHDLNNMQKHYYNFYKSLV</sequence>
<dbReference type="EMBL" id="JBCFQL010000013">
    <property type="protein sequence ID" value="MFA9192164.1"/>
    <property type="molecule type" value="Genomic_DNA"/>
</dbReference>
<feature type="domain" description="Glycosyltransferase subfamily 4-like N-terminal" evidence="2">
    <location>
        <begin position="56"/>
        <end position="169"/>
    </location>
</feature>
<comment type="caution">
    <text evidence="3">The sequence shown here is derived from an EMBL/GenBank/DDBJ whole genome shotgun (WGS) entry which is preliminary data.</text>
</comment>
<keyword evidence="3" id="KW-0808">Transferase</keyword>
<gene>
    <name evidence="3" type="ORF">AAGV28_12375</name>
</gene>
<dbReference type="PANTHER" id="PTHR12526">
    <property type="entry name" value="GLYCOSYLTRANSFERASE"/>
    <property type="match status" value="1"/>
</dbReference>
<reference evidence="3 4" key="1">
    <citation type="submission" date="2024-04" db="EMBL/GenBank/DDBJ databases">
        <title>New Clade of Flavobacterium.</title>
        <authorList>
            <person name="Matos L."/>
            <person name="Proenca D.N."/>
            <person name="Fransisco R.M."/>
            <person name="Chung A.P."/>
            <person name="Maccario L."/>
            <person name="Sorensen S.J."/>
            <person name="Morais P.V."/>
        </authorList>
    </citation>
    <scope>NUCLEOTIDE SEQUENCE [LARGE SCALE GENOMIC DNA]</scope>
    <source>
        <strain evidence="3 4">FZUC8N2.13</strain>
    </source>
</reference>
<dbReference type="InterPro" id="IPR028098">
    <property type="entry name" value="Glyco_trans_4-like_N"/>
</dbReference>
<evidence type="ECO:0000313" key="4">
    <source>
        <dbReference type="Proteomes" id="UP001574169"/>
    </source>
</evidence>
<protein>
    <submittedName>
        <fullName evidence="3">Glycosyltransferase family 4 protein</fullName>
        <ecNumber evidence="3">2.4.-.-</ecNumber>
    </submittedName>
</protein>
<dbReference type="SUPFAM" id="SSF53756">
    <property type="entry name" value="UDP-Glycosyltransferase/glycogen phosphorylase"/>
    <property type="match status" value="1"/>
</dbReference>
<accession>A0ABV4TDW6</accession>
<dbReference type="PANTHER" id="PTHR12526:SF630">
    <property type="entry name" value="GLYCOSYLTRANSFERASE"/>
    <property type="match status" value="1"/>
</dbReference>